<feature type="region of interest" description="Disordered" evidence="6">
    <location>
        <begin position="1"/>
        <end position="36"/>
    </location>
</feature>
<evidence type="ECO:0000313" key="8">
    <source>
        <dbReference type="EMBL" id="EMR02810.1"/>
    </source>
</evidence>
<reference evidence="8 9" key="1">
    <citation type="journal article" date="2013" name="Genome Announc.">
        <title>Draft Genome Sequence of Cesiribacter andamanensis Strain AMV16T, Isolated from a Soil Sample from a Mud Volcano in the Andaman Islands, India.</title>
        <authorList>
            <person name="Shivaji S."/>
            <person name="Ara S."/>
            <person name="Begum Z."/>
            <person name="Srinivas T.N."/>
            <person name="Singh A."/>
            <person name="Kumar Pinnaka A."/>
        </authorList>
    </citation>
    <scope>NUCLEOTIDE SEQUENCE [LARGE SCALE GENOMIC DNA]</scope>
    <source>
        <strain evidence="8 9">AMV16</strain>
    </source>
</reference>
<dbReference type="InterPro" id="IPR052062">
    <property type="entry name" value="Murein_DD/LD_carboxypeptidase"/>
</dbReference>
<evidence type="ECO:0000313" key="9">
    <source>
        <dbReference type="Proteomes" id="UP000011910"/>
    </source>
</evidence>
<keyword evidence="3" id="KW-0732">Signal</keyword>
<feature type="domain" description="NlpC/P60" evidence="7">
    <location>
        <begin position="37"/>
        <end position="165"/>
    </location>
</feature>
<evidence type="ECO:0000256" key="3">
    <source>
        <dbReference type="ARBA" id="ARBA00022729"/>
    </source>
</evidence>
<organism evidence="8 9">
    <name type="scientific">Cesiribacter andamanensis AMV16</name>
    <dbReference type="NCBI Taxonomy" id="1279009"/>
    <lineage>
        <taxon>Bacteria</taxon>
        <taxon>Pseudomonadati</taxon>
        <taxon>Bacteroidota</taxon>
        <taxon>Cytophagia</taxon>
        <taxon>Cytophagales</taxon>
        <taxon>Cesiribacteraceae</taxon>
        <taxon>Cesiribacter</taxon>
    </lineage>
</organism>
<dbReference type="PANTHER" id="PTHR47360">
    <property type="entry name" value="MUREIN DD-ENDOPEPTIDASE MEPS/MUREIN LD-CARBOXYPEPTIDASE"/>
    <property type="match status" value="1"/>
</dbReference>
<dbReference type="EMBL" id="AODQ01000044">
    <property type="protein sequence ID" value="EMR02810.1"/>
    <property type="molecule type" value="Genomic_DNA"/>
</dbReference>
<keyword evidence="4 8" id="KW-0378">Hydrolase</keyword>
<evidence type="ECO:0000256" key="1">
    <source>
        <dbReference type="ARBA" id="ARBA00007074"/>
    </source>
</evidence>
<evidence type="ECO:0000256" key="2">
    <source>
        <dbReference type="ARBA" id="ARBA00022670"/>
    </source>
</evidence>
<dbReference type="InterPro" id="IPR000064">
    <property type="entry name" value="NLP_P60_dom"/>
</dbReference>
<dbReference type="InterPro" id="IPR038765">
    <property type="entry name" value="Papain-like_cys_pep_sf"/>
</dbReference>
<proteinExistence type="inferred from homology"/>
<keyword evidence="5" id="KW-0788">Thiol protease</keyword>
<evidence type="ECO:0000256" key="4">
    <source>
        <dbReference type="ARBA" id="ARBA00022801"/>
    </source>
</evidence>
<evidence type="ECO:0000259" key="7">
    <source>
        <dbReference type="PROSITE" id="PS51935"/>
    </source>
</evidence>
<name>M7NM21_9BACT</name>
<evidence type="ECO:0000256" key="6">
    <source>
        <dbReference type="SAM" id="MobiDB-lite"/>
    </source>
</evidence>
<dbReference type="GO" id="GO:0008234">
    <property type="term" value="F:cysteine-type peptidase activity"/>
    <property type="evidence" value="ECO:0007669"/>
    <property type="project" value="UniProtKB-KW"/>
</dbReference>
<dbReference type="Proteomes" id="UP000011910">
    <property type="component" value="Unassembled WGS sequence"/>
</dbReference>
<dbReference type="PROSITE" id="PS51935">
    <property type="entry name" value="NLPC_P60"/>
    <property type="match status" value="1"/>
</dbReference>
<dbReference type="EC" id="3.4.-.-" evidence="8"/>
<feature type="compositionally biased region" description="Polar residues" evidence="6">
    <location>
        <begin position="1"/>
        <end position="11"/>
    </location>
</feature>
<dbReference type="Gene3D" id="3.90.1720.10">
    <property type="entry name" value="endopeptidase domain like (from Nostoc punctiforme)"/>
    <property type="match status" value="1"/>
</dbReference>
<dbReference type="SUPFAM" id="SSF54001">
    <property type="entry name" value="Cysteine proteinases"/>
    <property type="match status" value="1"/>
</dbReference>
<protein>
    <submittedName>
        <fullName evidence="8">Putative endopeptidase Spr</fullName>
        <ecNumber evidence="8">3.4.-.-</ecNumber>
    </submittedName>
</protein>
<comment type="caution">
    <text evidence="8">The sequence shown here is derived from an EMBL/GenBank/DDBJ whole genome shotgun (WGS) entry which is preliminary data.</text>
</comment>
<dbReference type="eggNOG" id="COG0791">
    <property type="taxonomic scope" value="Bacteria"/>
</dbReference>
<accession>M7NM21</accession>
<evidence type="ECO:0000256" key="5">
    <source>
        <dbReference type="ARBA" id="ARBA00022807"/>
    </source>
</evidence>
<keyword evidence="2" id="KW-0645">Protease</keyword>
<gene>
    <name evidence="8" type="primary">spr_1</name>
    <name evidence="8" type="ORF">ADICEAN_02018</name>
</gene>
<dbReference type="AlphaFoldDB" id="M7NM21"/>
<comment type="similarity">
    <text evidence="1">Belongs to the peptidase C40 family.</text>
</comment>
<dbReference type="PANTHER" id="PTHR47360:SF1">
    <property type="entry name" value="ENDOPEPTIDASE NLPC-RELATED"/>
    <property type="match status" value="1"/>
</dbReference>
<sequence>MLFASCSSQRVARTATPQKQATAKAPREAASPKAEKAEKAEVVISTARAYLGTPYRYGGTDRKGIDCSGLLLCSFREADIKLPRTSAEQSSYGKAVSIYELRPGDLVFFSAKKWKGKVSHAGLVTEVRGKDEILFIHSSTSKGVVESNLLSPYYRNIFVKARRPF</sequence>
<dbReference type="GO" id="GO:0006508">
    <property type="term" value="P:proteolysis"/>
    <property type="evidence" value="ECO:0007669"/>
    <property type="project" value="UniProtKB-KW"/>
</dbReference>
<feature type="compositionally biased region" description="Low complexity" evidence="6">
    <location>
        <begin position="14"/>
        <end position="32"/>
    </location>
</feature>
<dbReference type="Pfam" id="PF00877">
    <property type="entry name" value="NLPC_P60"/>
    <property type="match status" value="1"/>
</dbReference>
<dbReference type="STRING" id="1279009.ADICEAN_02018"/>
<keyword evidence="9" id="KW-1185">Reference proteome</keyword>